<dbReference type="CDD" id="cd11474">
    <property type="entry name" value="SLC5sbd_CHT"/>
    <property type="match status" value="1"/>
</dbReference>
<evidence type="ECO:0000256" key="14">
    <source>
        <dbReference type="SAM" id="Phobius"/>
    </source>
</evidence>
<feature type="transmembrane region" description="Helical" evidence="14">
    <location>
        <begin position="166"/>
        <end position="187"/>
    </location>
</feature>
<dbReference type="GO" id="GO:0006814">
    <property type="term" value="P:sodium ion transport"/>
    <property type="evidence" value="ECO:0007669"/>
    <property type="project" value="UniProtKB-KW"/>
</dbReference>
<accession>A0ABD2XBG9</accession>
<evidence type="ECO:0000256" key="8">
    <source>
        <dbReference type="ARBA" id="ARBA00023053"/>
    </source>
</evidence>
<dbReference type="Pfam" id="PF00474">
    <property type="entry name" value="SSF"/>
    <property type="match status" value="1"/>
</dbReference>
<gene>
    <name evidence="15" type="ORF">TKK_004839</name>
</gene>
<evidence type="ECO:0000256" key="10">
    <source>
        <dbReference type="ARBA" id="ARBA00023136"/>
    </source>
</evidence>
<evidence type="ECO:0000313" key="16">
    <source>
        <dbReference type="Proteomes" id="UP001627154"/>
    </source>
</evidence>
<keyword evidence="7 14" id="KW-1133">Transmembrane helix</keyword>
<sequence length="1098" mass="117172">MGIYVAGAAGLGALYAAIVGLGLWAALHGRKRASAGSQSHMILANRSVGLFLAIFSLVGKRKAVLELAAVVAAAATTSQYHAVPVRTIKLRDLCHARYIHVHLICICLWAASILARAQKASPASLSTKSQVVFRKVVRSLARPSHIPTCVGDTLVHGTADAMFSRGLAWCQVPIGYGLSLLFGALLFAKPMRKAEYVTMLDPFQQHYGARVGGLMFLPALCGDLFWSAALLRALGLAVSLVAGIETTVGVGVTVLAIALYTATGGLYSLLWTSALQLVCLTAGLALAAPYAALHPAVAFEKSLLAKDWLGGIRDTDVGEWLDTMLLAIFGGIPWQSYFQRILSIKCPRFARTVSIAAMFGCLALAVPSAMIGIIARDTNWPQVEQAHGSDNSRIVASAASSPGSSIWRNSNGGGDVLPMVLRYLTPRWVAYAGLGAIACGIMASADSSIFSVSSMFSRNVYKMTMRPKVKRAKLFNKCDILYVRLEMREKRELDWILRISIAVVSFLSAAVALSVSSVNYLAFLCADFVYVVLFPQLVSVIHWPKLVDSYGCLAGYAVAVVVRISGGEKSLGIPTFVEYPFYDHQTHKQKFPFRSTAMLASVFVQLTVSFFTRNLLGQGYLPGCCDVLSVYAPNAKNPANGVAPSSSGAALLDCTLNVKKNKRVTWDASPGHMSDATTLSSSRTDYDASSTDTQLQTPTTPQQVSIIYGGGDSSTLGRNHNAAHKANQALHNLRESMSPKMTTATVASRPGLHHSNSLMGTPTAGGQILGVKGLQLTPAHMADCPQAPVPPRIMSPTTPISLPPYAKAIPTTIITNGRLEGDKNQCGGDRSNMELSLNLTDGSGIVKKNIKGVKLIGMDGSGGGTLRRPSLQGTFSPTPSVEMVNIFDRRQSSGSFGPSSLSPIPGVEACKTHGTAMGNGGAGGHVGNEHCRIKRGIVRHHSFNDTGDRNLTTLARQPTYPSMPLNSLVRKGGGGNDSLPPTTPTSQTTMMTTMQRRNCSSLRYSSLADEHSCQAVDAAARLHATLRRDNRNCKSMIHHGTMGRSHHATGSTGNYLDDKSVSLVGHLLVSPTYGMYNSAVKTGSYDYFVGNDEAVSRF</sequence>
<evidence type="ECO:0000256" key="12">
    <source>
        <dbReference type="ARBA" id="ARBA00023201"/>
    </source>
</evidence>
<dbReference type="PROSITE" id="PS50283">
    <property type="entry name" value="NA_SOLUT_SYMP_3"/>
    <property type="match status" value="1"/>
</dbReference>
<evidence type="ECO:0000256" key="13">
    <source>
        <dbReference type="SAM" id="MobiDB-lite"/>
    </source>
</evidence>
<feature type="transmembrane region" description="Helical" evidence="14">
    <location>
        <begin position="234"/>
        <end position="262"/>
    </location>
</feature>
<dbReference type="InterPro" id="IPR038377">
    <property type="entry name" value="Na/Glc_symporter_sf"/>
</dbReference>
<comment type="caution">
    <text evidence="15">The sequence shown here is derived from an EMBL/GenBank/DDBJ whole genome shotgun (WGS) entry which is preliminary data.</text>
</comment>
<evidence type="ECO:0000256" key="4">
    <source>
        <dbReference type="ARBA" id="ARBA00022692"/>
    </source>
</evidence>
<feature type="transmembrane region" description="Helical" evidence="14">
    <location>
        <begin position="39"/>
        <end position="58"/>
    </location>
</feature>
<dbReference type="GO" id="GO:0016020">
    <property type="term" value="C:membrane"/>
    <property type="evidence" value="ECO:0007669"/>
    <property type="project" value="UniProtKB-SubCell"/>
</dbReference>
<keyword evidence="8" id="KW-0915">Sodium</keyword>
<evidence type="ECO:0000256" key="7">
    <source>
        <dbReference type="ARBA" id="ARBA00022989"/>
    </source>
</evidence>
<dbReference type="EMBL" id="JBJJXI010000037">
    <property type="protein sequence ID" value="KAL3402329.1"/>
    <property type="molecule type" value="Genomic_DNA"/>
</dbReference>
<keyword evidence="3" id="KW-0813">Transport</keyword>
<keyword evidence="10 14" id="KW-0472">Membrane</keyword>
<keyword evidence="5" id="KW-0769">Symport</keyword>
<reference evidence="15 16" key="1">
    <citation type="journal article" date="2024" name="bioRxiv">
        <title>A reference genome for Trichogramma kaykai: A tiny desert-dwelling parasitoid wasp with competing sex-ratio distorters.</title>
        <authorList>
            <person name="Culotta J."/>
            <person name="Lindsey A.R."/>
        </authorList>
    </citation>
    <scope>NUCLEOTIDE SEQUENCE [LARGE SCALE GENOMIC DNA]</scope>
    <source>
        <strain evidence="15 16">KSX58</strain>
    </source>
</reference>
<feature type="region of interest" description="Disordered" evidence="13">
    <location>
        <begin position="667"/>
        <end position="700"/>
    </location>
</feature>
<feature type="transmembrane region" description="Helical" evidence="14">
    <location>
        <begin position="207"/>
        <end position="228"/>
    </location>
</feature>
<name>A0ABD2XBG9_9HYME</name>
<feature type="transmembrane region" description="Helical" evidence="14">
    <location>
        <begin position="355"/>
        <end position="375"/>
    </location>
</feature>
<keyword evidence="12" id="KW-0739">Sodium transport</keyword>
<keyword evidence="6" id="KW-0530">Neurotransmitter biosynthesis</keyword>
<comment type="similarity">
    <text evidence="2">Belongs to the sodium:solute symporter (SSF) (TC 2.A.21) family.</text>
</comment>
<feature type="compositionally biased region" description="Polar residues" evidence="13">
    <location>
        <begin position="675"/>
        <end position="692"/>
    </location>
</feature>
<feature type="compositionally biased region" description="Polar residues" evidence="13">
    <location>
        <begin position="949"/>
        <end position="960"/>
    </location>
</feature>
<evidence type="ECO:0000256" key="5">
    <source>
        <dbReference type="ARBA" id="ARBA00022847"/>
    </source>
</evidence>
<organism evidence="15 16">
    <name type="scientific">Trichogramma kaykai</name>
    <dbReference type="NCBI Taxonomy" id="54128"/>
    <lineage>
        <taxon>Eukaryota</taxon>
        <taxon>Metazoa</taxon>
        <taxon>Ecdysozoa</taxon>
        <taxon>Arthropoda</taxon>
        <taxon>Hexapoda</taxon>
        <taxon>Insecta</taxon>
        <taxon>Pterygota</taxon>
        <taxon>Neoptera</taxon>
        <taxon>Endopterygota</taxon>
        <taxon>Hymenoptera</taxon>
        <taxon>Apocrita</taxon>
        <taxon>Proctotrupomorpha</taxon>
        <taxon>Chalcidoidea</taxon>
        <taxon>Trichogrammatidae</taxon>
        <taxon>Trichogramma</taxon>
    </lineage>
</organism>
<dbReference type="PANTHER" id="PTHR45897:SF4">
    <property type="entry name" value="HIGH-AFFINITY CHOLINE TRANSPORTER 1"/>
    <property type="match status" value="1"/>
</dbReference>
<evidence type="ECO:0008006" key="17">
    <source>
        <dbReference type="Google" id="ProtNLM"/>
    </source>
</evidence>
<dbReference type="InterPro" id="IPR001734">
    <property type="entry name" value="Na/solute_symporter"/>
</dbReference>
<dbReference type="Proteomes" id="UP001627154">
    <property type="component" value="Unassembled WGS sequence"/>
</dbReference>
<dbReference type="AlphaFoldDB" id="A0ABD2XBG9"/>
<evidence type="ECO:0000256" key="3">
    <source>
        <dbReference type="ARBA" id="ARBA00022448"/>
    </source>
</evidence>
<evidence type="ECO:0000256" key="11">
    <source>
        <dbReference type="ARBA" id="ARBA00023180"/>
    </source>
</evidence>
<evidence type="ECO:0000256" key="1">
    <source>
        <dbReference type="ARBA" id="ARBA00004141"/>
    </source>
</evidence>
<feature type="transmembrane region" description="Helical" evidence="14">
    <location>
        <begin position="64"/>
        <end position="83"/>
    </location>
</feature>
<keyword evidence="4 14" id="KW-0812">Transmembrane</keyword>
<feature type="region of interest" description="Disordered" evidence="13">
    <location>
        <begin position="942"/>
        <end position="964"/>
    </location>
</feature>
<feature type="transmembrane region" description="Helical" evidence="14">
    <location>
        <begin position="6"/>
        <end position="27"/>
    </location>
</feature>
<dbReference type="InterPro" id="IPR052244">
    <property type="entry name" value="Choline_transporter"/>
</dbReference>
<feature type="transmembrane region" description="Helical" evidence="14">
    <location>
        <begin position="95"/>
        <end position="115"/>
    </location>
</feature>
<protein>
    <recommendedName>
        <fullName evidence="17">High-affinity choline transporter 1</fullName>
    </recommendedName>
</protein>
<evidence type="ECO:0000313" key="15">
    <source>
        <dbReference type="EMBL" id="KAL3402329.1"/>
    </source>
</evidence>
<evidence type="ECO:0000256" key="6">
    <source>
        <dbReference type="ARBA" id="ARBA00022979"/>
    </source>
</evidence>
<feature type="transmembrane region" description="Helical" evidence="14">
    <location>
        <begin position="428"/>
        <end position="456"/>
    </location>
</feature>
<comment type="subcellular location">
    <subcellularLocation>
        <location evidence="1">Membrane</location>
        <topology evidence="1">Multi-pass membrane protein</topology>
    </subcellularLocation>
</comment>
<dbReference type="Gene3D" id="1.20.1730.10">
    <property type="entry name" value="Sodium/glucose cotransporter"/>
    <property type="match status" value="1"/>
</dbReference>
<evidence type="ECO:0000256" key="2">
    <source>
        <dbReference type="ARBA" id="ARBA00006434"/>
    </source>
</evidence>
<feature type="transmembrane region" description="Helical" evidence="14">
    <location>
        <begin position="495"/>
        <end position="515"/>
    </location>
</feature>
<keyword evidence="16" id="KW-1185">Reference proteome</keyword>
<dbReference type="PANTHER" id="PTHR45897">
    <property type="entry name" value="HIGH-AFFINITY CHOLINE TRANSPORTER 1"/>
    <property type="match status" value="1"/>
</dbReference>
<evidence type="ECO:0000256" key="9">
    <source>
        <dbReference type="ARBA" id="ARBA00023065"/>
    </source>
</evidence>
<feature type="transmembrane region" description="Helical" evidence="14">
    <location>
        <begin position="274"/>
        <end position="297"/>
    </location>
</feature>
<dbReference type="GO" id="GO:0015293">
    <property type="term" value="F:symporter activity"/>
    <property type="evidence" value="ECO:0007669"/>
    <property type="project" value="UniProtKB-KW"/>
</dbReference>
<keyword evidence="9" id="KW-0406">Ion transport</keyword>
<proteinExistence type="inferred from homology"/>
<dbReference type="GO" id="GO:0015220">
    <property type="term" value="F:choline transmembrane transporter activity"/>
    <property type="evidence" value="ECO:0007669"/>
    <property type="project" value="UniProtKB-ARBA"/>
</dbReference>
<keyword evidence="11" id="KW-0325">Glycoprotein</keyword>